<dbReference type="HOGENOM" id="CLU_045683_0_0_4"/>
<dbReference type="EMBL" id="HE965806">
    <property type="protein sequence ID" value="CCJ54686.1"/>
    <property type="molecule type" value="Genomic_DNA"/>
</dbReference>
<dbReference type="OrthoDB" id="8678477at2"/>
<keyword evidence="2" id="KW-0732">Signal</keyword>
<dbReference type="SUPFAM" id="SSF53850">
    <property type="entry name" value="Periplasmic binding protein-like II"/>
    <property type="match status" value="1"/>
</dbReference>
<gene>
    <name evidence="3" type="ORF">BN112_2769</name>
</gene>
<comment type="similarity">
    <text evidence="1">Belongs to the UPF0065 (bug) family.</text>
</comment>
<accession>A0A0C6P4H8</accession>
<feature type="chain" id="PRO_5002197507" evidence="2">
    <location>
        <begin position="21"/>
        <end position="324"/>
    </location>
</feature>
<evidence type="ECO:0000313" key="4">
    <source>
        <dbReference type="Proteomes" id="UP000007564"/>
    </source>
</evidence>
<proteinExistence type="inferred from homology"/>
<dbReference type="InterPro" id="IPR005064">
    <property type="entry name" value="BUG"/>
</dbReference>
<dbReference type="Pfam" id="PF03401">
    <property type="entry name" value="TctC"/>
    <property type="match status" value="1"/>
</dbReference>
<dbReference type="Proteomes" id="UP000007564">
    <property type="component" value="Chromosome"/>
</dbReference>
<evidence type="ECO:0000256" key="1">
    <source>
        <dbReference type="ARBA" id="ARBA00006987"/>
    </source>
</evidence>
<name>A0A0C6P4H8_BORBO</name>
<feature type="signal peptide" evidence="2">
    <location>
        <begin position="1"/>
        <end position="20"/>
    </location>
</feature>
<reference evidence="3 4" key="1">
    <citation type="journal article" date="2012" name="BMC Genomics">
        <title>Comparative genomics of the classical Bordetella subspecies: the evolution and exchange of virulence-associated diversity amongst closely related pathogens.</title>
        <authorList>
            <person name="Park J."/>
            <person name="Zhang Y."/>
            <person name="Buboltz A.M."/>
            <person name="Zhang X."/>
            <person name="Schuster S.C."/>
            <person name="Ahuja U."/>
            <person name="Liu M."/>
            <person name="Miller J.F."/>
            <person name="Sebaihia M."/>
            <person name="Bentley S.D."/>
            <person name="Parkhill J."/>
            <person name="Harvill E.T."/>
        </authorList>
    </citation>
    <scope>NUCLEOTIDE SEQUENCE [LARGE SCALE GENOMIC DNA]</scope>
    <source>
        <strain evidence="3 4">253</strain>
    </source>
</reference>
<dbReference type="KEGG" id="bbh:BN112_2769"/>
<dbReference type="PANTHER" id="PTHR42928">
    <property type="entry name" value="TRICARBOXYLATE-BINDING PROTEIN"/>
    <property type="match status" value="1"/>
</dbReference>
<organism evidence="3 4">
    <name type="scientific">Bordetella bronchiseptica 253</name>
    <dbReference type="NCBI Taxonomy" id="568707"/>
    <lineage>
        <taxon>Bacteria</taxon>
        <taxon>Pseudomonadati</taxon>
        <taxon>Pseudomonadota</taxon>
        <taxon>Betaproteobacteria</taxon>
        <taxon>Burkholderiales</taxon>
        <taxon>Alcaligenaceae</taxon>
        <taxon>Bordetella</taxon>
    </lineage>
</organism>
<dbReference type="PIRSF" id="PIRSF017082">
    <property type="entry name" value="YflP"/>
    <property type="match status" value="1"/>
</dbReference>
<dbReference type="CDD" id="cd13578">
    <property type="entry name" value="PBP2_Bug27"/>
    <property type="match status" value="1"/>
</dbReference>
<dbReference type="InterPro" id="IPR042100">
    <property type="entry name" value="Bug_dom1"/>
</dbReference>
<evidence type="ECO:0000256" key="2">
    <source>
        <dbReference type="SAM" id="SignalP"/>
    </source>
</evidence>
<dbReference type="AlphaFoldDB" id="A0A0C6P4H8"/>
<dbReference type="Gene3D" id="3.40.190.10">
    <property type="entry name" value="Periplasmic binding protein-like II"/>
    <property type="match status" value="1"/>
</dbReference>
<evidence type="ECO:0000313" key="3">
    <source>
        <dbReference type="EMBL" id="CCJ54686.1"/>
    </source>
</evidence>
<protein>
    <submittedName>
        <fullName evidence="3">Putative exported protein</fullName>
    </submittedName>
</protein>
<dbReference type="PANTHER" id="PTHR42928:SF5">
    <property type="entry name" value="BLR1237 PROTEIN"/>
    <property type="match status" value="1"/>
</dbReference>
<dbReference type="Gene3D" id="3.40.190.150">
    <property type="entry name" value="Bordetella uptake gene, domain 1"/>
    <property type="match status" value="1"/>
</dbReference>
<dbReference type="RefSeq" id="WP_003808071.1">
    <property type="nucleotide sequence ID" value="NC_019382.1"/>
</dbReference>
<sequence length="324" mass="34021">MIRSLLVGLLLTLGPAAAQAAESPDRYPSKPITIIVPFSAGGPADNVTRYIANQLGKTWNQQVVVENRTGAGGMIGAEAVARAAPDGYHLVLLVTGHTIMPGMQASMPYRMPQDFTGITVVNRAPKLVVVHPSVPVASFAELIEKVKQEPGKYGSYGTSGVGSMAHLSMELVNKLAGTKFVHIPYKGGGATQADLVAGRLPIGVLDLGSVLPHVQAGSLKVLAVTSDTRSPLFPDVPTIAEVIPNFQATEWFGIAGPKGVPPAIADKLQAAIKAALSTPEARTRYIEGLGWELPASTPKEMDEVLASQTVKWGALVKELGLKAQ</sequence>